<dbReference type="InterPro" id="IPR036188">
    <property type="entry name" value="FAD/NAD-bd_sf"/>
</dbReference>
<proteinExistence type="inferred from homology"/>
<dbReference type="Proteomes" id="UP001597483">
    <property type="component" value="Unassembled WGS sequence"/>
</dbReference>
<evidence type="ECO:0000259" key="5">
    <source>
        <dbReference type="PROSITE" id="PS00624"/>
    </source>
</evidence>
<gene>
    <name evidence="6" type="ORF">ACFSVL_36305</name>
</gene>
<dbReference type="PROSITE" id="PS00624">
    <property type="entry name" value="GMC_OXRED_2"/>
    <property type="match status" value="1"/>
</dbReference>
<dbReference type="PANTHER" id="PTHR11552">
    <property type="entry name" value="GLUCOSE-METHANOL-CHOLINE GMC OXIDOREDUCTASE"/>
    <property type="match status" value="1"/>
</dbReference>
<dbReference type="Gene3D" id="3.50.50.60">
    <property type="entry name" value="FAD/NAD(P)-binding domain"/>
    <property type="match status" value="1"/>
</dbReference>
<protein>
    <submittedName>
        <fullName evidence="6">GMC family oxidoreductase</fullName>
    </submittedName>
</protein>
<feature type="domain" description="Glucose-methanol-choline oxidoreductase N-terminal" evidence="5">
    <location>
        <begin position="257"/>
        <end position="271"/>
    </location>
</feature>
<dbReference type="InterPro" id="IPR000172">
    <property type="entry name" value="GMC_OxRdtase_N"/>
</dbReference>
<dbReference type="Pfam" id="PF00732">
    <property type="entry name" value="GMC_oxred_N"/>
    <property type="match status" value="1"/>
</dbReference>
<dbReference type="PIRSF" id="PIRSF000137">
    <property type="entry name" value="Alcohol_oxidase"/>
    <property type="match status" value="1"/>
</dbReference>
<evidence type="ECO:0000313" key="7">
    <source>
        <dbReference type="Proteomes" id="UP001597483"/>
    </source>
</evidence>
<reference evidence="7" key="1">
    <citation type="journal article" date="2019" name="Int. J. Syst. Evol. Microbiol.">
        <title>The Global Catalogue of Microorganisms (GCM) 10K type strain sequencing project: providing services to taxonomists for standard genome sequencing and annotation.</title>
        <authorList>
            <consortium name="The Broad Institute Genomics Platform"/>
            <consortium name="The Broad Institute Genome Sequencing Center for Infectious Disease"/>
            <person name="Wu L."/>
            <person name="Ma J."/>
        </authorList>
    </citation>
    <scope>NUCLEOTIDE SEQUENCE [LARGE SCALE GENOMIC DNA]</scope>
    <source>
        <strain evidence="7">CGMCC 4.7641</strain>
    </source>
</reference>
<dbReference type="InterPro" id="IPR012132">
    <property type="entry name" value="GMC_OxRdtase"/>
</dbReference>
<evidence type="ECO:0000256" key="4">
    <source>
        <dbReference type="ARBA" id="ARBA00022827"/>
    </source>
</evidence>
<dbReference type="Gene3D" id="3.30.410.40">
    <property type="match status" value="1"/>
</dbReference>
<evidence type="ECO:0000256" key="2">
    <source>
        <dbReference type="ARBA" id="ARBA00010790"/>
    </source>
</evidence>
<organism evidence="6 7">
    <name type="scientific">Amycolatopsis silviterrae</name>
    <dbReference type="NCBI Taxonomy" id="1656914"/>
    <lineage>
        <taxon>Bacteria</taxon>
        <taxon>Bacillati</taxon>
        <taxon>Actinomycetota</taxon>
        <taxon>Actinomycetes</taxon>
        <taxon>Pseudonocardiales</taxon>
        <taxon>Pseudonocardiaceae</taxon>
        <taxon>Amycolatopsis</taxon>
    </lineage>
</organism>
<dbReference type="Pfam" id="PF05199">
    <property type="entry name" value="GMC_oxred_C"/>
    <property type="match status" value="1"/>
</dbReference>
<sequence length="515" mass="55420">MTGPEYDLIVAGAGSAGSVMAARAAQAGRRVLLLEAGPDQPRDPNPLSDGTRLILQGFNWDYTANLRSGDGKGARRALWERFPYRLGKVTGGSSAVNGAVALRALPRDFDDWVKLGNPDWAWDRVLPWYRKIERDADFPRDGRHGDRGLIPVRRPRREDLHPLDAAFWDECRAAGLPELTDLNGGIETGVGAVPANAVDGIRMDAAATYLAEARKCPSFELRTGMQVSRVVLDGRRAVGVEAGGEVFRAREIVLSAGAIGSPLLLERSGIGSAARCAALGVEPVADLPGVGENLADHPSVMIWAKPADGLCRPGLPWRQVAARVSSGLSDDGADLQVWLLNNVPSQAIPSFADRLGWPMVIGISVMLLRPRCRGSVHATGADLSALPEIRLGFGTDADDVERLMRGVRLAWRVLRSEGFRGRLEKIQLWSDRMVEADQLLRGAVRNVMSPGWHAVGSARMGPAADPQAVVGQDCRVHGVERLRVVDASVFPAMPSAPTHLTTAMLAEKIAGEARE</sequence>
<keyword evidence="4" id="KW-0274">FAD</keyword>
<keyword evidence="3" id="KW-0285">Flavoprotein</keyword>
<comment type="caution">
    <text evidence="6">The sequence shown here is derived from an EMBL/GenBank/DDBJ whole genome shotgun (WGS) entry which is preliminary data.</text>
</comment>
<comment type="similarity">
    <text evidence="2">Belongs to the GMC oxidoreductase family.</text>
</comment>
<dbReference type="PANTHER" id="PTHR11552:SF147">
    <property type="entry name" value="CHOLINE DEHYDROGENASE, MITOCHONDRIAL"/>
    <property type="match status" value="1"/>
</dbReference>
<keyword evidence="7" id="KW-1185">Reference proteome</keyword>
<evidence type="ECO:0000256" key="3">
    <source>
        <dbReference type="ARBA" id="ARBA00022630"/>
    </source>
</evidence>
<evidence type="ECO:0000313" key="6">
    <source>
        <dbReference type="EMBL" id="MFD2472908.1"/>
    </source>
</evidence>
<evidence type="ECO:0000256" key="1">
    <source>
        <dbReference type="ARBA" id="ARBA00001974"/>
    </source>
</evidence>
<dbReference type="InterPro" id="IPR007867">
    <property type="entry name" value="GMC_OxRtase_C"/>
</dbReference>
<dbReference type="EMBL" id="JBHUKS010000028">
    <property type="protein sequence ID" value="MFD2472908.1"/>
    <property type="molecule type" value="Genomic_DNA"/>
</dbReference>
<comment type="cofactor">
    <cofactor evidence="1">
        <name>FAD</name>
        <dbReference type="ChEBI" id="CHEBI:57692"/>
    </cofactor>
</comment>
<dbReference type="SUPFAM" id="SSF54373">
    <property type="entry name" value="FAD-linked reductases, C-terminal domain"/>
    <property type="match status" value="1"/>
</dbReference>
<dbReference type="SUPFAM" id="SSF51905">
    <property type="entry name" value="FAD/NAD(P)-binding domain"/>
    <property type="match status" value="1"/>
</dbReference>
<name>A0ABW5HHU7_9PSEU</name>
<accession>A0ABW5HHU7</accession>
<dbReference type="RefSeq" id="WP_378310983.1">
    <property type="nucleotide sequence ID" value="NZ_JBHUKS010000028.1"/>
</dbReference>